<dbReference type="AlphaFoldDB" id="A0A1M5JNB7"/>
<evidence type="ECO:0000313" key="3">
    <source>
        <dbReference type="EMBL" id="SHG42064.1"/>
    </source>
</evidence>
<dbReference type="InterPro" id="IPR017850">
    <property type="entry name" value="Alkaline_phosphatase_core_sf"/>
</dbReference>
<dbReference type="STRING" id="490188.SAMN04488068_0102"/>
<dbReference type="OrthoDB" id="9803751at2"/>
<name>A0A1M5JNB7_9GAMM</name>
<dbReference type="GO" id="GO:0004065">
    <property type="term" value="F:arylsulfatase activity"/>
    <property type="evidence" value="ECO:0007669"/>
    <property type="project" value="TreeGrafter"/>
</dbReference>
<dbReference type="SUPFAM" id="SSF53649">
    <property type="entry name" value="Alkaline phosphatase-like"/>
    <property type="match status" value="1"/>
</dbReference>
<sequence length="272" mass="31250">MAANNLVFIVMDSCRFDSYQRAKRPNMDRIAEGSRRYSYASWTSPSHYTFLMGMVPHESPKGVFASEVYKNEFSQWVDRLAIKDLSFKNFVPQLSLPKVLKDNGFRTVGRVSMPVLNPMSHLNRHFDDYKLMANHNDFAGMVDEIEFYDDEPSFHFLNLGETHYPYMLDPKGLPHISGVHGVFKRMDDDLGEQTSDRFFDDDQMQQLHSQQVKTVEYVDQVLDALISKAPTNTHFIITADHGECFGEGGYFGHGPIVHEKVLEVPFLEGRKP</sequence>
<evidence type="ECO:0000313" key="4">
    <source>
        <dbReference type="Proteomes" id="UP000199758"/>
    </source>
</evidence>
<dbReference type="PANTHER" id="PTHR42693">
    <property type="entry name" value="ARYLSULFATASE FAMILY MEMBER"/>
    <property type="match status" value="1"/>
</dbReference>
<dbReference type="RefSeq" id="WP_072892671.1">
    <property type="nucleotide sequence ID" value="NZ_FQWZ01000001.1"/>
</dbReference>
<accession>A0A1M5JNB7</accession>
<reference evidence="3 4" key="1">
    <citation type="submission" date="2016-11" db="EMBL/GenBank/DDBJ databases">
        <authorList>
            <person name="Jaros S."/>
            <person name="Januszkiewicz K."/>
            <person name="Wedrychowicz H."/>
        </authorList>
    </citation>
    <scope>NUCLEOTIDE SEQUENCE [LARGE SCALE GENOMIC DNA]</scope>
    <source>
        <strain evidence="3 4">CGMCC 1.7049</strain>
    </source>
</reference>
<evidence type="ECO:0000256" key="1">
    <source>
        <dbReference type="ARBA" id="ARBA00008779"/>
    </source>
</evidence>
<evidence type="ECO:0000259" key="2">
    <source>
        <dbReference type="Pfam" id="PF00884"/>
    </source>
</evidence>
<feature type="domain" description="Sulfatase N-terminal" evidence="2">
    <location>
        <begin position="5"/>
        <end position="266"/>
    </location>
</feature>
<dbReference type="Pfam" id="PF00884">
    <property type="entry name" value="Sulfatase"/>
    <property type="match status" value="1"/>
</dbReference>
<dbReference type="Proteomes" id="UP000199758">
    <property type="component" value="Unassembled WGS sequence"/>
</dbReference>
<comment type="similarity">
    <text evidence="1">Belongs to the sulfatase family.</text>
</comment>
<dbReference type="InterPro" id="IPR050738">
    <property type="entry name" value="Sulfatase"/>
</dbReference>
<dbReference type="EMBL" id="FQWZ01000001">
    <property type="protein sequence ID" value="SHG42064.1"/>
    <property type="molecule type" value="Genomic_DNA"/>
</dbReference>
<protein>
    <submittedName>
        <fullName evidence="3">Sulfatase</fullName>
    </submittedName>
</protein>
<dbReference type="PANTHER" id="PTHR42693:SF33">
    <property type="entry name" value="ARYLSULFATASE"/>
    <property type="match status" value="1"/>
</dbReference>
<organism evidence="3 4">
    <name type="scientific">Hydrocarboniphaga daqingensis</name>
    <dbReference type="NCBI Taxonomy" id="490188"/>
    <lineage>
        <taxon>Bacteria</taxon>
        <taxon>Pseudomonadati</taxon>
        <taxon>Pseudomonadota</taxon>
        <taxon>Gammaproteobacteria</taxon>
        <taxon>Nevskiales</taxon>
        <taxon>Nevskiaceae</taxon>
        <taxon>Hydrocarboniphaga</taxon>
    </lineage>
</organism>
<proteinExistence type="inferred from homology"/>
<keyword evidence="4" id="KW-1185">Reference proteome</keyword>
<dbReference type="InterPro" id="IPR000917">
    <property type="entry name" value="Sulfatase_N"/>
</dbReference>
<dbReference type="Gene3D" id="3.40.720.10">
    <property type="entry name" value="Alkaline Phosphatase, subunit A"/>
    <property type="match status" value="1"/>
</dbReference>
<gene>
    <name evidence="3" type="ORF">SAMN04488068_0102</name>
</gene>